<keyword evidence="1" id="KW-0812">Transmembrane</keyword>
<name>A0A4Z0R5G8_9FIRM</name>
<feature type="transmembrane region" description="Helical" evidence="1">
    <location>
        <begin position="12"/>
        <end position="29"/>
    </location>
</feature>
<keyword evidence="3" id="KW-1185">Reference proteome</keyword>
<keyword evidence="1" id="KW-1133">Transmembrane helix</keyword>
<reference evidence="2 3" key="1">
    <citation type="submission" date="2019-03" db="EMBL/GenBank/DDBJ databases">
        <title>Draft Genome Sequence of Desulfosporosinus fructosivorans Strain 63.6F, Isolated from Marine Sediment in the Baltic Sea.</title>
        <authorList>
            <person name="Hausmann B."/>
            <person name="Vandieken V."/>
            <person name="Pjevac P."/>
            <person name="Schreck K."/>
            <person name="Herbold C.W."/>
            <person name="Loy A."/>
        </authorList>
    </citation>
    <scope>NUCLEOTIDE SEQUENCE [LARGE SCALE GENOMIC DNA]</scope>
    <source>
        <strain evidence="2 3">63.6F</strain>
    </source>
</reference>
<dbReference type="AlphaFoldDB" id="A0A4Z0R5G8"/>
<gene>
    <name evidence="2" type="ORF">E4K67_08650</name>
</gene>
<dbReference type="EMBL" id="SPQQ01000003">
    <property type="protein sequence ID" value="TGE38048.1"/>
    <property type="molecule type" value="Genomic_DNA"/>
</dbReference>
<organism evidence="2 3">
    <name type="scientific">Desulfosporosinus fructosivorans</name>
    <dbReference type="NCBI Taxonomy" id="2018669"/>
    <lineage>
        <taxon>Bacteria</taxon>
        <taxon>Bacillati</taxon>
        <taxon>Bacillota</taxon>
        <taxon>Clostridia</taxon>
        <taxon>Eubacteriales</taxon>
        <taxon>Desulfitobacteriaceae</taxon>
        <taxon>Desulfosporosinus</taxon>
    </lineage>
</organism>
<keyword evidence="1" id="KW-0472">Membrane</keyword>
<dbReference type="RefSeq" id="WP_135546031.1">
    <property type="nucleotide sequence ID" value="NZ_SPQQ01000003.1"/>
</dbReference>
<feature type="transmembrane region" description="Helical" evidence="1">
    <location>
        <begin position="41"/>
        <end position="63"/>
    </location>
</feature>
<evidence type="ECO:0000313" key="2">
    <source>
        <dbReference type="EMBL" id="TGE38048.1"/>
    </source>
</evidence>
<comment type="caution">
    <text evidence="2">The sequence shown here is derived from an EMBL/GenBank/DDBJ whole genome shotgun (WGS) entry which is preliminary data.</text>
</comment>
<evidence type="ECO:0000313" key="3">
    <source>
        <dbReference type="Proteomes" id="UP000298460"/>
    </source>
</evidence>
<protein>
    <submittedName>
        <fullName evidence="2">Uncharacterized protein</fullName>
    </submittedName>
</protein>
<sequence>MHKKSQPAYKKTEKWWLGLVILFYVLYNLPGVPRYGDAQGAIIHGALTIIPLWIIVYVGMIVLHRQRKLKVRQDAVSSTEKISNQKEGV</sequence>
<proteinExistence type="predicted"/>
<dbReference type="Proteomes" id="UP000298460">
    <property type="component" value="Unassembled WGS sequence"/>
</dbReference>
<accession>A0A4Z0R5G8</accession>
<dbReference type="OrthoDB" id="2086457at2"/>
<evidence type="ECO:0000256" key="1">
    <source>
        <dbReference type="SAM" id="Phobius"/>
    </source>
</evidence>